<reference evidence="2 3" key="1">
    <citation type="journal article" date="2019" name="Int. J. Syst. Evol. Microbiol.">
        <title>The Global Catalogue of Microorganisms (GCM) 10K type strain sequencing project: providing services to taxonomists for standard genome sequencing and annotation.</title>
        <authorList>
            <consortium name="The Broad Institute Genomics Platform"/>
            <consortium name="The Broad Institute Genome Sequencing Center for Infectious Disease"/>
            <person name="Wu L."/>
            <person name="Ma J."/>
        </authorList>
    </citation>
    <scope>NUCLEOTIDE SEQUENCE [LARGE SCALE GENOMIC DNA]</scope>
    <source>
        <strain evidence="2 3">LMG 29247</strain>
    </source>
</reference>
<gene>
    <name evidence="2" type="ORF">ACFQE6_03160</name>
</gene>
<dbReference type="RefSeq" id="WP_273737175.1">
    <property type="nucleotide sequence ID" value="NZ_JAQIVI010000048.1"/>
</dbReference>
<dbReference type="AlphaFoldDB" id="A0ABD5SGD8"/>
<proteinExistence type="predicted"/>
<evidence type="ECO:0000313" key="3">
    <source>
        <dbReference type="Proteomes" id="UP001596383"/>
    </source>
</evidence>
<dbReference type="EMBL" id="JBHSWV010000048">
    <property type="protein sequence ID" value="MFC6764079.1"/>
    <property type="molecule type" value="Genomic_DNA"/>
</dbReference>
<name>A0ABD5SGD8_9EURY</name>
<sequence length="107" mass="11720">MDLDSGTFGELVSRGVVTKVDGAYRVADPAAVESVVTGEEFEERPDDGGFELEVDLEQIWDGIDLRALVALIGALLVVAGARMTAFRSVFQQDYLLTARESRRSRRA</sequence>
<comment type="caution">
    <text evidence="2">The sequence shown here is derived from an EMBL/GenBank/DDBJ whole genome shotgun (WGS) entry which is preliminary data.</text>
</comment>
<feature type="transmembrane region" description="Helical" evidence="1">
    <location>
        <begin position="65"/>
        <end position="85"/>
    </location>
</feature>
<protein>
    <submittedName>
        <fullName evidence="2">Uncharacterized protein</fullName>
    </submittedName>
</protein>
<organism evidence="2 3">
    <name type="scientific">Natrinema soli</name>
    <dbReference type="NCBI Taxonomy" id="1930624"/>
    <lineage>
        <taxon>Archaea</taxon>
        <taxon>Methanobacteriati</taxon>
        <taxon>Methanobacteriota</taxon>
        <taxon>Stenosarchaea group</taxon>
        <taxon>Halobacteria</taxon>
        <taxon>Halobacteriales</taxon>
        <taxon>Natrialbaceae</taxon>
        <taxon>Natrinema</taxon>
    </lineage>
</organism>
<keyword evidence="1" id="KW-0812">Transmembrane</keyword>
<evidence type="ECO:0000256" key="1">
    <source>
        <dbReference type="SAM" id="Phobius"/>
    </source>
</evidence>
<evidence type="ECO:0000313" key="2">
    <source>
        <dbReference type="EMBL" id="MFC6764079.1"/>
    </source>
</evidence>
<keyword evidence="3" id="KW-1185">Reference proteome</keyword>
<dbReference type="Proteomes" id="UP001596383">
    <property type="component" value="Unassembled WGS sequence"/>
</dbReference>
<keyword evidence="1" id="KW-0472">Membrane</keyword>
<keyword evidence="1" id="KW-1133">Transmembrane helix</keyword>
<accession>A0ABD5SGD8</accession>